<dbReference type="AlphaFoldDB" id="A0A3D8GKJ1"/>
<dbReference type="RefSeq" id="WP_115453865.1">
    <property type="nucleotide sequence ID" value="NZ_QNQT01000015.1"/>
</dbReference>
<protein>
    <recommendedName>
        <fullName evidence="4">Holin</fullName>
    </recommendedName>
</protein>
<comment type="caution">
    <text evidence="2">The sequence shown here is derived from an EMBL/GenBank/DDBJ whole genome shotgun (WGS) entry which is preliminary data.</text>
</comment>
<sequence>MDFPVIYTNVWDTLIAVPAIMIITQILKLYFRMPKQFVPAVAVISGFLFSVLVSHPSSLLAGLFMGWFYGYAAIGNYAAMKSAWKAFRKK</sequence>
<proteinExistence type="predicted"/>
<keyword evidence="1" id="KW-0472">Membrane</keyword>
<evidence type="ECO:0000313" key="3">
    <source>
        <dbReference type="Proteomes" id="UP000257144"/>
    </source>
</evidence>
<dbReference type="OrthoDB" id="2969583at2"/>
<keyword evidence="1" id="KW-0812">Transmembrane</keyword>
<evidence type="ECO:0000256" key="1">
    <source>
        <dbReference type="SAM" id="Phobius"/>
    </source>
</evidence>
<name>A0A3D8GKJ1_9BACI</name>
<feature type="transmembrane region" description="Helical" evidence="1">
    <location>
        <begin position="37"/>
        <end position="53"/>
    </location>
</feature>
<reference evidence="2 3" key="1">
    <citation type="submission" date="2018-07" db="EMBL/GenBank/DDBJ databases">
        <title>Bacillus sp. YLB-04 draft genome sequence.</title>
        <authorList>
            <person name="Yu L."/>
            <person name="Tang X."/>
        </authorList>
    </citation>
    <scope>NUCLEOTIDE SEQUENCE [LARGE SCALE GENOMIC DNA]</scope>
    <source>
        <strain evidence="2 3">YLB-04</strain>
    </source>
</reference>
<dbReference type="EMBL" id="QNQT01000015">
    <property type="protein sequence ID" value="RDU34965.1"/>
    <property type="molecule type" value="Genomic_DNA"/>
</dbReference>
<keyword evidence="3" id="KW-1185">Reference proteome</keyword>
<dbReference type="Proteomes" id="UP000257144">
    <property type="component" value="Unassembled WGS sequence"/>
</dbReference>
<organism evidence="2 3">
    <name type="scientific">Neobacillus piezotolerans</name>
    <dbReference type="NCBI Taxonomy" id="2259171"/>
    <lineage>
        <taxon>Bacteria</taxon>
        <taxon>Bacillati</taxon>
        <taxon>Bacillota</taxon>
        <taxon>Bacilli</taxon>
        <taxon>Bacillales</taxon>
        <taxon>Bacillaceae</taxon>
        <taxon>Neobacillus</taxon>
    </lineage>
</organism>
<keyword evidence="1" id="KW-1133">Transmembrane helix</keyword>
<gene>
    <name evidence="2" type="ORF">DRW41_20320</name>
</gene>
<evidence type="ECO:0008006" key="4">
    <source>
        <dbReference type="Google" id="ProtNLM"/>
    </source>
</evidence>
<feature type="transmembrane region" description="Helical" evidence="1">
    <location>
        <begin position="6"/>
        <end position="30"/>
    </location>
</feature>
<evidence type="ECO:0000313" key="2">
    <source>
        <dbReference type="EMBL" id="RDU34965.1"/>
    </source>
</evidence>
<accession>A0A3D8GKJ1</accession>
<feature type="transmembrane region" description="Helical" evidence="1">
    <location>
        <begin position="59"/>
        <end position="80"/>
    </location>
</feature>